<dbReference type="Pfam" id="PF02931">
    <property type="entry name" value="Neur_chan_LBD"/>
    <property type="match status" value="1"/>
</dbReference>
<keyword evidence="2 5" id="KW-0812">Transmembrane</keyword>
<dbReference type="InterPro" id="IPR036719">
    <property type="entry name" value="Neuro-gated_channel_TM_sf"/>
</dbReference>
<evidence type="ECO:0000256" key="3">
    <source>
        <dbReference type="ARBA" id="ARBA00022989"/>
    </source>
</evidence>
<keyword evidence="4 5" id="KW-0472">Membrane</keyword>
<dbReference type="SUPFAM" id="SSF90112">
    <property type="entry name" value="Neurotransmitter-gated ion-channel transmembrane pore"/>
    <property type="match status" value="1"/>
</dbReference>
<feature type="transmembrane region" description="Helical" evidence="5">
    <location>
        <begin position="461"/>
        <end position="483"/>
    </location>
</feature>
<evidence type="ECO:0000313" key="10">
    <source>
        <dbReference type="Proteomes" id="UP001497497"/>
    </source>
</evidence>
<accession>A0AAV2I4N0</accession>
<organism evidence="9 10">
    <name type="scientific">Lymnaea stagnalis</name>
    <name type="common">Great pond snail</name>
    <name type="synonym">Helix stagnalis</name>
    <dbReference type="NCBI Taxonomy" id="6523"/>
    <lineage>
        <taxon>Eukaryota</taxon>
        <taxon>Metazoa</taxon>
        <taxon>Spiralia</taxon>
        <taxon>Lophotrochozoa</taxon>
        <taxon>Mollusca</taxon>
        <taxon>Gastropoda</taxon>
        <taxon>Heterobranchia</taxon>
        <taxon>Euthyneura</taxon>
        <taxon>Panpulmonata</taxon>
        <taxon>Hygrophila</taxon>
        <taxon>Lymnaeoidea</taxon>
        <taxon>Lymnaeidae</taxon>
        <taxon>Lymnaea</taxon>
    </lineage>
</organism>
<evidence type="ECO:0000313" key="9">
    <source>
        <dbReference type="EMBL" id="CAL1541529.1"/>
    </source>
</evidence>
<dbReference type="EMBL" id="CAXITT010000437">
    <property type="protein sequence ID" value="CAL1541529.1"/>
    <property type="molecule type" value="Genomic_DNA"/>
</dbReference>
<dbReference type="Proteomes" id="UP001497497">
    <property type="component" value="Unassembled WGS sequence"/>
</dbReference>
<comment type="caution">
    <text evidence="9">The sequence shown here is derived from an EMBL/GenBank/DDBJ whole genome shotgun (WGS) entry which is preliminary data.</text>
</comment>
<dbReference type="AlphaFoldDB" id="A0AAV2I4N0"/>
<dbReference type="SUPFAM" id="SSF63712">
    <property type="entry name" value="Nicotinic receptor ligand binding domain-like"/>
    <property type="match status" value="1"/>
</dbReference>
<evidence type="ECO:0000256" key="4">
    <source>
        <dbReference type="ARBA" id="ARBA00023136"/>
    </source>
</evidence>
<feature type="domain" description="Neurotransmitter-gated ion-channel ligand-binding" evidence="7">
    <location>
        <begin position="50"/>
        <end position="249"/>
    </location>
</feature>
<dbReference type="Gene3D" id="1.20.58.390">
    <property type="entry name" value="Neurotransmitter-gated ion-channel transmembrane domain"/>
    <property type="match status" value="1"/>
</dbReference>
<feature type="transmembrane region" description="Helical" evidence="5">
    <location>
        <begin position="250"/>
        <end position="275"/>
    </location>
</feature>
<feature type="domain" description="Neurotransmitter-gated ion-channel transmembrane" evidence="8">
    <location>
        <begin position="257"/>
        <end position="337"/>
    </location>
</feature>
<evidence type="ECO:0000259" key="8">
    <source>
        <dbReference type="Pfam" id="PF02932"/>
    </source>
</evidence>
<dbReference type="InterPro" id="IPR006029">
    <property type="entry name" value="Neurotrans-gated_channel_TM"/>
</dbReference>
<feature type="transmembrane region" description="Helical" evidence="5">
    <location>
        <begin position="312"/>
        <end position="335"/>
    </location>
</feature>
<feature type="region of interest" description="Disordered" evidence="6">
    <location>
        <begin position="346"/>
        <end position="371"/>
    </location>
</feature>
<reference evidence="9 10" key="1">
    <citation type="submission" date="2024-04" db="EMBL/GenBank/DDBJ databases">
        <authorList>
            <consortium name="Genoscope - CEA"/>
            <person name="William W."/>
        </authorList>
    </citation>
    <scope>NUCLEOTIDE SEQUENCE [LARGE SCALE GENOMIC DNA]</scope>
</reference>
<dbReference type="InterPro" id="IPR018000">
    <property type="entry name" value="Neurotransmitter_ion_chnl_CS"/>
</dbReference>
<name>A0AAV2I4N0_LYMST</name>
<dbReference type="PANTHER" id="PTHR18945">
    <property type="entry name" value="NEUROTRANSMITTER GATED ION CHANNEL"/>
    <property type="match status" value="1"/>
</dbReference>
<keyword evidence="5" id="KW-0813">Transport</keyword>
<dbReference type="GO" id="GO:0005230">
    <property type="term" value="F:extracellular ligand-gated monoatomic ion channel activity"/>
    <property type="evidence" value="ECO:0007669"/>
    <property type="project" value="InterPro"/>
</dbReference>
<evidence type="ECO:0000259" key="7">
    <source>
        <dbReference type="Pfam" id="PF02931"/>
    </source>
</evidence>
<evidence type="ECO:0000256" key="6">
    <source>
        <dbReference type="SAM" id="MobiDB-lite"/>
    </source>
</evidence>
<dbReference type="Pfam" id="PF02932">
    <property type="entry name" value="Neur_chan_memb"/>
    <property type="match status" value="1"/>
</dbReference>
<dbReference type="InterPro" id="IPR036734">
    <property type="entry name" value="Neur_chan_lig-bd_sf"/>
</dbReference>
<protein>
    <submittedName>
        <fullName evidence="9">Uncharacterized protein</fullName>
    </submittedName>
</protein>
<dbReference type="InterPro" id="IPR006202">
    <property type="entry name" value="Neur_chan_lig-bd"/>
</dbReference>
<sequence length="484" mass="55350">MTSFHLQKSCSSKRHSLFVLCLTLTVASRRVRADLDDPMSSWREAKARLKEKILSHKVSTTKISPVDDNVVDLRILFWPIQVLTIDELQQSVTTVSYVELSWRDKVLAWDKMDYENISVLSLDYQDLWHPNMVISNSAHDEDKLLQGNERLLLDDTGRVLMTLPLFSRTSCNLDFTNYPFDKQECDVIVFPLFDECQFTMTTDNVSKLTDPFKINGEWSIEARSADTEMYTWGQKSVPILRVKMLLRRSVLFYIITIMIPMSVTSLMTSLVFWIPPSSGEKVTFLVTIYVSTAVFINFFSDTMPRSMSDLPRITIFLITVMLQCFFALMATLFVIRRYEQEVLEGSRDSRDVDGRQMKDGASRKREEMGELSSKEIGALNITEIGALSSTEIGEPFVEYKSPQKEGLGSKGFGPFFGESALGNHNFPATKMKHGELEDNFSCAKTSPRKVKCQLKAEQWDLIFFVLYHVATVPCFISMLIPLFK</sequence>
<proteinExistence type="inferred from homology"/>
<dbReference type="CDD" id="cd19051">
    <property type="entry name" value="LGIC_TM_cation"/>
    <property type="match status" value="1"/>
</dbReference>
<dbReference type="InterPro" id="IPR038050">
    <property type="entry name" value="Neuro_actylchol_rec"/>
</dbReference>
<keyword evidence="5" id="KW-0407">Ion channel</keyword>
<comment type="subcellular location">
    <subcellularLocation>
        <location evidence="1">Membrane</location>
        <topology evidence="1">Multi-pass membrane protein</topology>
    </subcellularLocation>
</comment>
<keyword evidence="3 5" id="KW-1133">Transmembrane helix</keyword>
<dbReference type="Gene3D" id="2.70.170.10">
    <property type="entry name" value="Neurotransmitter-gated ion-channel ligand-binding domain"/>
    <property type="match status" value="1"/>
</dbReference>
<dbReference type="CDD" id="cd18989">
    <property type="entry name" value="LGIC_ECD_cation"/>
    <property type="match status" value="1"/>
</dbReference>
<dbReference type="GO" id="GO:0004888">
    <property type="term" value="F:transmembrane signaling receptor activity"/>
    <property type="evidence" value="ECO:0007669"/>
    <property type="project" value="InterPro"/>
</dbReference>
<evidence type="ECO:0000256" key="5">
    <source>
        <dbReference type="RuleBase" id="RU000687"/>
    </source>
</evidence>
<keyword evidence="5" id="KW-0732">Signal</keyword>
<feature type="chain" id="PRO_5043086181" evidence="5">
    <location>
        <begin position="34"/>
        <end position="484"/>
    </location>
</feature>
<evidence type="ECO:0000256" key="1">
    <source>
        <dbReference type="ARBA" id="ARBA00004141"/>
    </source>
</evidence>
<comment type="similarity">
    <text evidence="5">Belongs to the ligand-gated ion channel (TC 1.A.9) family.</text>
</comment>
<keyword evidence="10" id="KW-1185">Reference proteome</keyword>
<feature type="compositionally biased region" description="Basic and acidic residues" evidence="6">
    <location>
        <begin position="346"/>
        <end position="368"/>
    </location>
</feature>
<feature type="signal peptide" evidence="5">
    <location>
        <begin position="1"/>
        <end position="33"/>
    </location>
</feature>
<evidence type="ECO:0000256" key="2">
    <source>
        <dbReference type="ARBA" id="ARBA00022692"/>
    </source>
</evidence>
<dbReference type="PROSITE" id="PS00236">
    <property type="entry name" value="NEUROTR_ION_CHANNEL"/>
    <property type="match status" value="1"/>
</dbReference>
<dbReference type="PRINTS" id="PR00252">
    <property type="entry name" value="NRIONCHANNEL"/>
</dbReference>
<dbReference type="GO" id="GO:0016020">
    <property type="term" value="C:membrane"/>
    <property type="evidence" value="ECO:0007669"/>
    <property type="project" value="UniProtKB-SubCell"/>
</dbReference>
<dbReference type="InterPro" id="IPR006201">
    <property type="entry name" value="Neur_channel"/>
</dbReference>
<keyword evidence="5" id="KW-0406">Ion transport</keyword>
<gene>
    <name evidence="9" type="ORF">GSLYS_00015135001</name>
</gene>
<feature type="transmembrane region" description="Helical" evidence="5">
    <location>
        <begin position="282"/>
        <end position="300"/>
    </location>
</feature>